<feature type="domain" description="HTH cro/C1-type" evidence="1">
    <location>
        <begin position="18"/>
        <end position="70"/>
    </location>
</feature>
<dbReference type="PROSITE" id="PS50943">
    <property type="entry name" value="HTH_CROC1"/>
    <property type="match status" value="1"/>
</dbReference>
<dbReference type="SUPFAM" id="SSF47413">
    <property type="entry name" value="lambda repressor-like DNA-binding domains"/>
    <property type="match status" value="1"/>
</dbReference>
<dbReference type="EMBL" id="UOEI01000387">
    <property type="protein sequence ID" value="VAW04186.1"/>
    <property type="molecule type" value="Genomic_DNA"/>
</dbReference>
<dbReference type="Pfam" id="PF01381">
    <property type="entry name" value="HTH_3"/>
    <property type="match status" value="1"/>
</dbReference>
<gene>
    <name evidence="2" type="ORF">MNBD_ACTINO01-1624</name>
</gene>
<proteinExistence type="predicted"/>
<dbReference type="AlphaFoldDB" id="A0A3B0TB01"/>
<accession>A0A3B0TB01</accession>
<evidence type="ECO:0000259" key="1">
    <source>
        <dbReference type="PROSITE" id="PS50943"/>
    </source>
</evidence>
<dbReference type="InterPro" id="IPR001387">
    <property type="entry name" value="Cro/C1-type_HTH"/>
</dbReference>
<dbReference type="InterPro" id="IPR010982">
    <property type="entry name" value="Lambda_DNA-bd_dom_sf"/>
</dbReference>
<name>A0A3B0TB01_9ZZZZ</name>
<dbReference type="SMART" id="SM00530">
    <property type="entry name" value="HTH_XRE"/>
    <property type="match status" value="1"/>
</dbReference>
<dbReference type="CDD" id="cd00093">
    <property type="entry name" value="HTH_XRE"/>
    <property type="match status" value="1"/>
</dbReference>
<dbReference type="Gene3D" id="1.10.260.40">
    <property type="entry name" value="lambda repressor-like DNA-binding domains"/>
    <property type="match status" value="1"/>
</dbReference>
<reference evidence="2" key="1">
    <citation type="submission" date="2018-06" db="EMBL/GenBank/DDBJ databases">
        <authorList>
            <person name="Zhirakovskaya E."/>
        </authorList>
    </citation>
    <scope>NUCLEOTIDE SEQUENCE</scope>
</reference>
<dbReference type="GO" id="GO:0003677">
    <property type="term" value="F:DNA binding"/>
    <property type="evidence" value="ECO:0007669"/>
    <property type="project" value="InterPro"/>
</dbReference>
<sequence length="76" mass="8133">MHLMSVIANNLATLATAIRDRRKALRLTQQDLADLCDVQRQTIGRLEAADPTVAVGTAMAVTDALGLEVLSDRDAS</sequence>
<evidence type="ECO:0000313" key="2">
    <source>
        <dbReference type="EMBL" id="VAW04186.1"/>
    </source>
</evidence>
<protein>
    <recommendedName>
        <fullName evidence="1">HTH cro/C1-type domain-containing protein</fullName>
    </recommendedName>
</protein>
<organism evidence="2">
    <name type="scientific">hydrothermal vent metagenome</name>
    <dbReference type="NCBI Taxonomy" id="652676"/>
    <lineage>
        <taxon>unclassified sequences</taxon>
        <taxon>metagenomes</taxon>
        <taxon>ecological metagenomes</taxon>
    </lineage>
</organism>